<gene>
    <name evidence="2" type="ORF">DSM104443_02436</name>
</gene>
<name>A0A6M4GVP6_9PROT</name>
<evidence type="ECO:0008006" key="4">
    <source>
        <dbReference type="Google" id="ProtNLM"/>
    </source>
</evidence>
<protein>
    <recommendedName>
        <fullName evidence="4">Entry exclusion lipoprotein TrbK</fullName>
    </recommendedName>
</protein>
<feature type="chain" id="PRO_5026769280" description="Entry exclusion lipoprotein TrbK" evidence="1">
    <location>
        <begin position="22"/>
        <end position="53"/>
    </location>
</feature>
<reference evidence="2 3" key="1">
    <citation type="submission" date="2020-04" db="EMBL/GenBank/DDBJ databases">
        <title>Usitatibacter rugosus gen. nov., sp. nov. and Usitatibacter palustris sp. nov., novel members of Usitatibacteraceae fam. nov. within the order Nitrosomonadales isolated from soil.</title>
        <authorList>
            <person name="Huber K.J."/>
            <person name="Neumann-Schaal M."/>
            <person name="Geppert A."/>
            <person name="Luckner M."/>
            <person name="Wanner G."/>
            <person name="Overmann J."/>
        </authorList>
    </citation>
    <scope>NUCLEOTIDE SEQUENCE [LARGE SCALE GENOMIC DNA]</scope>
    <source>
        <strain evidence="2 3">0125_3</strain>
    </source>
</reference>
<proteinExistence type="predicted"/>
<keyword evidence="1" id="KW-0732">Signal</keyword>
<evidence type="ECO:0000313" key="2">
    <source>
        <dbReference type="EMBL" id="QJR11361.1"/>
    </source>
</evidence>
<accession>A0A6M4GVP6</accession>
<evidence type="ECO:0000313" key="3">
    <source>
        <dbReference type="Proteomes" id="UP000501534"/>
    </source>
</evidence>
<dbReference type="KEGG" id="uru:DSM104443_02436"/>
<dbReference type="RefSeq" id="WP_171092648.1">
    <property type="nucleotide sequence ID" value="NZ_CP053069.1"/>
</dbReference>
<dbReference type="EMBL" id="CP053069">
    <property type="protein sequence ID" value="QJR11361.1"/>
    <property type="molecule type" value="Genomic_DNA"/>
</dbReference>
<dbReference type="AlphaFoldDB" id="A0A6M4GVP6"/>
<sequence>MLKIAAIVLALSTATLLPGCAVSEQDKSEKEWRRAECNRVIDQEARERCLKQL</sequence>
<keyword evidence="3" id="KW-1185">Reference proteome</keyword>
<dbReference type="Proteomes" id="UP000501534">
    <property type="component" value="Chromosome"/>
</dbReference>
<feature type="signal peptide" evidence="1">
    <location>
        <begin position="1"/>
        <end position="21"/>
    </location>
</feature>
<organism evidence="2 3">
    <name type="scientific">Usitatibacter rugosus</name>
    <dbReference type="NCBI Taxonomy" id="2732067"/>
    <lineage>
        <taxon>Bacteria</taxon>
        <taxon>Pseudomonadati</taxon>
        <taxon>Pseudomonadota</taxon>
        <taxon>Betaproteobacteria</taxon>
        <taxon>Nitrosomonadales</taxon>
        <taxon>Usitatibacteraceae</taxon>
        <taxon>Usitatibacter</taxon>
    </lineage>
</organism>
<evidence type="ECO:0000256" key="1">
    <source>
        <dbReference type="SAM" id="SignalP"/>
    </source>
</evidence>